<organism evidence="8 9">
    <name type="scientific">Leifsonia shinshuensis</name>
    <dbReference type="NCBI Taxonomy" id="150026"/>
    <lineage>
        <taxon>Bacteria</taxon>
        <taxon>Bacillati</taxon>
        <taxon>Actinomycetota</taxon>
        <taxon>Actinomycetes</taxon>
        <taxon>Micrococcales</taxon>
        <taxon>Microbacteriaceae</taxon>
        <taxon>Leifsonia</taxon>
    </lineage>
</organism>
<evidence type="ECO:0000256" key="4">
    <source>
        <dbReference type="SAM" id="MobiDB-lite"/>
    </source>
</evidence>
<feature type="signal peptide" evidence="6">
    <location>
        <begin position="1"/>
        <end position="29"/>
    </location>
</feature>
<evidence type="ECO:0000256" key="2">
    <source>
        <dbReference type="ARBA" id="ARBA00022737"/>
    </source>
</evidence>
<feature type="transmembrane region" description="Helical" evidence="5">
    <location>
        <begin position="388"/>
        <end position="409"/>
    </location>
</feature>
<dbReference type="Pfam" id="PF03160">
    <property type="entry name" value="Calx-beta"/>
    <property type="match status" value="1"/>
</dbReference>
<dbReference type="GO" id="GO:0005975">
    <property type="term" value="P:carbohydrate metabolic process"/>
    <property type="evidence" value="ECO:0007669"/>
    <property type="project" value="UniProtKB-ARBA"/>
</dbReference>
<dbReference type="RefSeq" id="WP_179604509.1">
    <property type="nucleotide sequence ID" value="NZ_BAABEH010000001.1"/>
</dbReference>
<dbReference type="GO" id="GO:0007154">
    <property type="term" value="P:cell communication"/>
    <property type="evidence" value="ECO:0007669"/>
    <property type="project" value="InterPro"/>
</dbReference>
<protein>
    <recommendedName>
        <fullName evidence="7">Calx-beta domain-containing protein</fullName>
    </recommendedName>
</protein>
<feature type="region of interest" description="Disordered" evidence="4">
    <location>
        <begin position="359"/>
        <end position="379"/>
    </location>
</feature>
<keyword evidence="5" id="KW-1133">Transmembrane helix</keyword>
<accession>A0A853CRD3</accession>
<dbReference type="SUPFAM" id="SSF141072">
    <property type="entry name" value="CalX-like"/>
    <property type="match status" value="1"/>
</dbReference>
<dbReference type="EMBL" id="JACCFL010000001">
    <property type="protein sequence ID" value="NYJ22463.1"/>
    <property type="molecule type" value="Genomic_DNA"/>
</dbReference>
<dbReference type="InterPro" id="IPR013783">
    <property type="entry name" value="Ig-like_fold"/>
</dbReference>
<dbReference type="InterPro" id="IPR003644">
    <property type="entry name" value="Calx_beta"/>
</dbReference>
<evidence type="ECO:0000259" key="7">
    <source>
        <dbReference type="Pfam" id="PF03160"/>
    </source>
</evidence>
<evidence type="ECO:0000256" key="1">
    <source>
        <dbReference type="ARBA" id="ARBA00022729"/>
    </source>
</evidence>
<feature type="domain" description="Calx-beta" evidence="7">
    <location>
        <begin position="251"/>
        <end position="326"/>
    </location>
</feature>
<evidence type="ECO:0000256" key="5">
    <source>
        <dbReference type="SAM" id="Phobius"/>
    </source>
</evidence>
<keyword evidence="2" id="KW-0677">Repeat</keyword>
<evidence type="ECO:0000313" key="9">
    <source>
        <dbReference type="Proteomes" id="UP000578352"/>
    </source>
</evidence>
<evidence type="ECO:0000256" key="3">
    <source>
        <dbReference type="ARBA" id="ARBA00022837"/>
    </source>
</evidence>
<evidence type="ECO:0000256" key="6">
    <source>
        <dbReference type="SAM" id="SignalP"/>
    </source>
</evidence>
<comment type="caution">
    <text evidence="8">The sequence shown here is derived from an EMBL/GenBank/DDBJ whole genome shotgun (WGS) entry which is preliminary data.</text>
</comment>
<feature type="chain" id="PRO_5032566576" description="Calx-beta domain-containing protein" evidence="6">
    <location>
        <begin position="30"/>
        <end position="419"/>
    </location>
</feature>
<proteinExistence type="predicted"/>
<reference evidence="8 9" key="1">
    <citation type="submission" date="2020-07" db="EMBL/GenBank/DDBJ databases">
        <title>Sequencing the genomes of 1000 actinobacteria strains.</title>
        <authorList>
            <person name="Klenk H.-P."/>
        </authorList>
    </citation>
    <scope>NUCLEOTIDE SEQUENCE [LARGE SCALE GENOMIC DNA]</scope>
    <source>
        <strain evidence="8 9">DSM 15165</strain>
    </source>
</reference>
<dbReference type="AlphaFoldDB" id="A0A853CRD3"/>
<name>A0A853CRD3_9MICO</name>
<gene>
    <name evidence="8" type="ORF">HNR13_000750</name>
</gene>
<dbReference type="InterPro" id="IPR038081">
    <property type="entry name" value="CalX-like_sf"/>
</dbReference>
<evidence type="ECO:0000313" key="8">
    <source>
        <dbReference type="EMBL" id="NYJ22463.1"/>
    </source>
</evidence>
<sequence length="419" mass="39629">MTPPASLRSACALGVALIGVALTGGPALAAVAAPGPAPAATSPDLTPIVDCVQDAPLGAVTSRTVVLGYRSAATAPVTVAAGSGANDLSGVADRGQPSTFQPGEHHGVWLLTVDAAAEPSLTWTLAGRSVAVDATAPACTDATAVAISAPATATTGGSIAVTALVTRFLLAPPDTGAVIFAIDGTPALAVPVGPGGVARADLPAPAAGPHTVTAAFAPATGSTLRPATAAATLTVAAASGPLAVVTDSVVAGSTSVRVSVTRTVASGPATVDFATLDGTAHAGTDYAAASGTLALADGQDTATTTVSLPARAPGSPASVFFVVLKHATVDVAGAVAVVSLPAVPAAPLPAVTAGGAGGGGTAGPASALPQHDPTSQSPVVAAPVGQDLLLLLGAALITAGGIAGVIGLVRSVRARDALS</sequence>
<keyword evidence="1 6" id="KW-0732">Signal</keyword>
<keyword evidence="5" id="KW-0812">Transmembrane</keyword>
<keyword evidence="5" id="KW-0472">Membrane</keyword>
<keyword evidence="3" id="KW-0106">Calcium</keyword>
<dbReference type="Gene3D" id="2.60.40.2030">
    <property type="match status" value="1"/>
</dbReference>
<dbReference type="Proteomes" id="UP000578352">
    <property type="component" value="Unassembled WGS sequence"/>
</dbReference>
<dbReference type="Gene3D" id="2.60.40.10">
    <property type="entry name" value="Immunoglobulins"/>
    <property type="match status" value="1"/>
</dbReference>
<dbReference type="GO" id="GO:0016020">
    <property type="term" value="C:membrane"/>
    <property type="evidence" value="ECO:0007669"/>
    <property type="project" value="InterPro"/>
</dbReference>